<proteinExistence type="predicted"/>
<evidence type="ECO:0000313" key="1">
    <source>
        <dbReference type="EMBL" id="MCT7976455.1"/>
    </source>
</evidence>
<gene>
    <name evidence="1" type="ORF">NG792_01795</name>
</gene>
<name>A0ABT2N3V7_9CYAN</name>
<accession>A0ABT2N3V7</accession>
<dbReference type="EMBL" id="JAMXFA010000002">
    <property type="protein sequence ID" value="MCT7976455.1"/>
    <property type="molecule type" value="Genomic_DNA"/>
</dbReference>
<evidence type="ECO:0000313" key="2">
    <source>
        <dbReference type="Proteomes" id="UP001525961"/>
    </source>
</evidence>
<protein>
    <submittedName>
        <fullName evidence="1">Uncharacterized protein</fullName>
    </submittedName>
</protein>
<organism evidence="1 2">
    <name type="scientific">Laspinema olomoucense D3b</name>
    <dbReference type="NCBI Taxonomy" id="2953688"/>
    <lineage>
        <taxon>Bacteria</taxon>
        <taxon>Bacillati</taxon>
        <taxon>Cyanobacteriota</taxon>
        <taxon>Cyanophyceae</taxon>
        <taxon>Oscillatoriophycideae</taxon>
        <taxon>Oscillatoriales</taxon>
        <taxon>Laspinemataceae</taxon>
        <taxon>Laspinema</taxon>
        <taxon>Laspinema olomoucense</taxon>
    </lineage>
</organism>
<keyword evidence="2" id="KW-1185">Reference proteome</keyword>
<dbReference type="Proteomes" id="UP001525961">
    <property type="component" value="Unassembled WGS sequence"/>
</dbReference>
<dbReference type="RefSeq" id="WP_261199955.1">
    <property type="nucleotide sequence ID" value="NZ_JAMXFA010000002.1"/>
</dbReference>
<comment type="caution">
    <text evidence="1">The sequence shown here is derived from an EMBL/GenBank/DDBJ whole genome shotgun (WGS) entry which is preliminary data.</text>
</comment>
<sequence length="69" mass="8051">MANYDLRGELYRGWIVVPILAEDIFFYEFHSPEGYRNISLRPFDTPEDAIAWARDEIDQIIEIFAKAAA</sequence>
<reference evidence="1 2" key="1">
    <citation type="journal article" date="2022" name="Front. Microbiol.">
        <title>High genomic differentiation and limited gene flow indicate recent cryptic speciation within the genus Laspinema (cyanobacteria).</title>
        <authorList>
            <person name="Stanojkovic A."/>
            <person name="Skoupy S."/>
            <person name="Skaloud P."/>
            <person name="Dvorak P."/>
        </authorList>
    </citation>
    <scope>NUCLEOTIDE SEQUENCE [LARGE SCALE GENOMIC DNA]</scope>
    <source>
        <strain evidence="1 2">D3b</strain>
    </source>
</reference>